<reference evidence="3 4" key="1">
    <citation type="submission" date="2018-03" db="EMBL/GenBank/DDBJ databases">
        <authorList>
            <person name="Gully D."/>
        </authorList>
    </citation>
    <scope>NUCLEOTIDE SEQUENCE [LARGE SCALE GENOMIC DNA]</scope>
    <source>
        <strain evidence="3">ORS3257</strain>
    </source>
</reference>
<dbReference type="InterPro" id="IPR034345">
    <property type="entry name" value="Gtt2-like_N"/>
</dbReference>
<evidence type="ECO:0000259" key="1">
    <source>
        <dbReference type="PROSITE" id="PS50404"/>
    </source>
</evidence>
<dbReference type="PANTHER" id="PTHR44051">
    <property type="entry name" value="GLUTATHIONE S-TRANSFERASE-RELATED"/>
    <property type="match status" value="1"/>
</dbReference>
<proteinExistence type="predicted"/>
<dbReference type="PANTHER" id="PTHR44051:SF8">
    <property type="entry name" value="GLUTATHIONE S-TRANSFERASE GSTA"/>
    <property type="match status" value="1"/>
</dbReference>
<dbReference type="InterPro" id="IPR004045">
    <property type="entry name" value="Glutathione_S-Trfase_N"/>
</dbReference>
<dbReference type="Pfam" id="PF00043">
    <property type="entry name" value="GST_C"/>
    <property type="match status" value="1"/>
</dbReference>
<name>A0A2U3PUQ5_9BRAD</name>
<dbReference type="GO" id="GO:0016740">
    <property type="term" value="F:transferase activity"/>
    <property type="evidence" value="ECO:0007669"/>
    <property type="project" value="UniProtKB-KW"/>
</dbReference>
<evidence type="ECO:0000313" key="3">
    <source>
        <dbReference type="EMBL" id="SPP92885.1"/>
    </source>
</evidence>
<dbReference type="EMBL" id="LS398110">
    <property type="protein sequence ID" value="SPP92885.1"/>
    <property type="molecule type" value="Genomic_DNA"/>
</dbReference>
<dbReference type="KEGG" id="bvz:BRAD3257_1768"/>
<dbReference type="CDD" id="cd03051">
    <property type="entry name" value="GST_N_GTT2_like"/>
    <property type="match status" value="1"/>
</dbReference>
<evidence type="ECO:0000259" key="2">
    <source>
        <dbReference type="PROSITE" id="PS50405"/>
    </source>
</evidence>
<dbReference type="InterPro" id="IPR036249">
    <property type="entry name" value="Thioredoxin-like_sf"/>
</dbReference>
<dbReference type="Pfam" id="PF13409">
    <property type="entry name" value="GST_N_2"/>
    <property type="match status" value="1"/>
</dbReference>
<gene>
    <name evidence="3" type="ORF">BRAD3257_1768</name>
</gene>
<dbReference type="SUPFAM" id="SSF47616">
    <property type="entry name" value="GST C-terminal domain-like"/>
    <property type="match status" value="1"/>
</dbReference>
<dbReference type="SFLD" id="SFLDG00358">
    <property type="entry name" value="Main_(cytGST)"/>
    <property type="match status" value="1"/>
</dbReference>
<feature type="domain" description="GST C-terminal" evidence="2">
    <location>
        <begin position="86"/>
        <end position="210"/>
    </location>
</feature>
<dbReference type="InterPro" id="IPR036282">
    <property type="entry name" value="Glutathione-S-Trfase_C_sf"/>
</dbReference>
<organism evidence="3 4">
    <name type="scientific">Bradyrhizobium vignae</name>
    <dbReference type="NCBI Taxonomy" id="1549949"/>
    <lineage>
        <taxon>Bacteria</taxon>
        <taxon>Pseudomonadati</taxon>
        <taxon>Pseudomonadota</taxon>
        <taxon>Alphaproteobacteria</taxon>
        <taxon>Hyphomicrobiales</taxon>
        <taxon>Nitrobacteraceae</taxon>
        <taxon>Bradyrhizobium</taxon>
    </lineage>
</organism>
<dbReference type="AlphaFoldDB" id="A0A2U3PUQ5"/>
<dbReference type="PROSITE" id="PS50405">
    <property type="entry name" value="GST_CTER"/>
    <property type="match status" value="1"/>
</dbReference>
<dbReference type="SUPFAM" id="SSF52833">
    <property type="entry name" value="Thioredoxin-like"/>
    <property type="match status" value="1"/>
</dbReference>
<dbReference type="Gene3D" id="3.40.30.10">
    <property type="entry name" value="Glutaredoxin"/>
    <property type="match status" value="1"/>
</dbReference>
<dbReference type="Gene3D" id="1.20.1050.10">
    <property type="match status" value="1"/>
</dbReference>
<feature type="domain" description="GST N-terminal" evidence="1">
    <location>
        <begin position="1"/>
        <end position="81"/>
    </location>
</feature>
<keyword evidence="3" id="KW-0808">Transferase</keyword>
<protein>
    <submittedName>
        <fullName evidence="3">Glutathione S-transferase-like protein</fullName>
    </submittedName>
</protein>
<dbReference type="InterPro" id="IPR004046">
    <property type="entry name" value="GST_C"/>
</dbReference>
<dbReference type="SFLD" id="SFLDS00019">
    <property type="entry name" value="Glutathione_Transferase_(cytos"/>
    <property type="match status" value="1"/>
</dbReference>
<dbReference type="RefSeq" id="WP_122401410.1">
    <property type="nucleotide sequence ID" value="NZ_LS398110.1"/>
</dbReference>
<dbReference type="InterPro" id="IPR010987">
    <property type="entry name" value="Glutathione-S-Trfase_C-like"/>
</dbReference>
<dbReference type="InterPro" id="IPR040079">
    <property type="entry name" value="Glutathione_S-Trfase"/>
</dbReference>
<evidence type="ECO:0000313" key="4">
    <source>
        <dbReference type="Proteomes" id="UP000246085"/>
    </source>
</evidence>
<dbReference type="PROSITE" id="PS50404">
    <property type="entry name" value="GST_NTER"/>
    <property type="match status" value="1"/>
</dbReference>
<accession>A0A2U3PUQ5</accession>
<sequence length="210" mass="23601">MKLYDFGPATSAQRVRVFLAEKRIELPTEQLNVREGAQFTPALSEMNPFHCVPFLKLDDGTVIAESVSICRYLEEIHPHPSLFGRTATERAVVDMWQRRFELDGFIPTLHAIRNSMPIFAGRVVPGTRNDLPQLPELVTRGREMMEIFLGRVDPHMAKNEFVAGPYFSIADITGFFAIRSAATLKMDIGARYPSVAAWFAKVSARPSFGL</sequence>
<dbReference type="Proteomes" id="UP000246085">
    <property type="component" value="Chromosome BRAD3257"/>
</dbReference>